<proteinExistence type="predicted"/>
<dbReference type="EMBL" id="JACGCI010000053">
    <property type="protein sequence ID" value="KAF6750921.1"/>
    <property type="molecule type" value="Genomic_DNA"/>
</dbReference>
<accession>A0A8H6M3J9</accession>
<reference evidence="2 3" key="1">
    <citation type="submission" date="2020-07" db="EMBL/GenBank/DDBJ databases">
        <title>Comparative genomics of pyrophilous fungi reveals a link between fire events and developmental genes.</title>
        <authorList>
            <consortium name="DOE Joint Genome Institute"/>
            <person name="Steindorff A.S."/>
            <person name="Carver A."/>
            <person name="Calhoun S."/>
            <person name="Stillman K."/>
            <person name="Liu H."/>
            <person name="Lipzen A."/>
            <person name="Pangilinan J."/>
            <person name="Labutti K."/>
            <person name="Bruns T.D."/>
            <person name="Grigoriev I.V."/>
        </authorList>
    </citation>
    <scope>NUCLEOTIDE SEQUENCE [LARGE SCALE GENOMIC DNA]</scope>
    <source>
        <strain evidence="2 3">CBS 144469</strain>
    </source>
</reference>
<evidence type="ECO:0000313" key="2">
    <source>
        <dbReference type="EMBL" id="KAF6750921.1"/>
    </source>
</evidence>
<feature type="chain" id="PRO_5034661307" description="Secreted protein" evidence="1">
    <location>
        <begin position="28"/>
        <end position="75"/>
    </location>
</feature>
<dbReference type="Proteomes" id="UP000521943">
    <property type="component" value="Unassembled WGS sequence"/>
</dbReference>
<dbReference type="AlphaFoldDB" id="A0A8H6M3J9"/>
<gene>
    <name evidence="2" type="ORF">DFP72DRAFT_908830</name>
</gene>
<protein>
    <recommendedName>
        <fullName evidence="4">Secreted protein</fullName>
    </recommendedName>
</protein>
<organism evidence="2 3">
    <name type="scientific">Ephemerocybe angulata</name>
    <dbReference type="NCBI Taxonomy" id="980116"/>
    <lineage>
        <taxon>Eukaryota</taxon>
        <taxon>Fungi</taxon>
        <taxon>Dikarya</taxon>
        <taxon>Basidiomycota</taxon>
        <taxon>Agaricomycotina</taxon>
        <taxon>Agaricomycetes</taxon>
        <taxon>Agaricomycetidae</taxon>
        <taxon>Agaricales</taxon>
        <taxon>Agaricineae</taxon>
        <taxon>Psathyrellaceae</taxon>
        <taxon>Ephemerocybe</taxon>
    </lineage>
</organism>
<comment type="caution">
    <text evidence="2">The sequence shown here is derived from an EMBL/GenBank/DDBJ whole genome shotgun (WGS) entry which is preliminary data.</text>
</comment>
<keyword evidence="1" id="KW-0732">Signal</keyword>
<name>A0A8H6M3J9_9AGAR</name>
<sequence length="75" mass="7969">MSAVPPIGIANALLLLAGAPLPCGADGEEDVVVCEALRWGEERGGVEMAHGDPSRCAMWEEERCVGMLCRVRCTI</sequence>
<evidence type="ECO:0008006" key="4">
    <source>
        <dbReference type="Google" id="ProtNLM"/>
    </source>
</evidence>
<keyword evidence="3" id="KW-1185">Reference proteome</keyword>
<evidence type="ECO:0000313" key="3">
    <source>
        <dbReference type="Proteomes" id="UP000521943"/>
    </source>
</evidence>
<evidence type="ECO:0000256" key="1">
    <source>
        <dbReference type="SAM" id="SignalP"/>
    </source>
</evidence>
<feature type="signal peptide" evidence="1">
    <location>
        <begin position="1"/>
        <end position="27"/>
    </location>
</feature>